<dbReference type="AlphaFoldDB" id="B7G0E9"/>
<reference evidence="8" key="2">
    <citation type="submission" date="2008-08" db="EMBL/GenBank/DDBJ databases">
        <authorList>
            <consortium name="Diatom Consortium"/>
            <person name="Grigoriev I."/>
            <person name="Grimwood J."/>
            <person name="Kuo A."/>
            <person name="Otillar R.P."/>
            <person name="Salamov A."/>
            <person name="Detter J.C."/>
            <person name="Lindquist E."/>
            <person name="Shapiro H."/>
            <person name="Lucas S."/>
            <person name="Glavina del Rio T."/>
            <person name="Pitluck S."/>
            <person name="Rokhsar D."/>
            <person name="Bowler C."/>
        </authorList>
    </citation>
    <scope>GENOME REANNOTATION</scope>
    <source>
        <strain evidence="8">CCAP 1055/1</strain>
    </source>
</reference>
<dbReference type="InterPro" id="IPR001139">
    <property type="entry name" value="Glyco_hydro_30"/>
</dbReference>
<proteinExistence type="inferred from homology"/>
<dbReference type="Gene3D" id="2.60.40.1180">
    <property type="entry name" value="Golgi alpha-mannosidase II"/>
    <property type="match status" value="1"/>
</dbReference>
<feature type="domain" description="Glycosyl hydrolase family 30 beta sandwich" evidence="6">
    <location>
        <begin position="806"/>
        <end position="856"/>
    </location>
</feature>
<dbReference type="EMBL" id="CM000612">
    <property type="protein sequence ID" value="EEC48077.1"/>
    <property type="molecule type" value="Genomic_DNA"/>
</dbReference>
<dbReference type="GeneID" id="7201272"/>
<dbReference type="GO" id="GO:0016020">
    <property type="term" value="C:membrane"/>
    <property type="evidence" value="ECO:0007669"/>
    <property type="project" value="GOC"/>
</dbReference>
<evidence type="ECO:0000256" key="2">
    <source>
        <dbReference type="ARBA" id="ARBA00022729"/>
    </source>
</evidence>
<feature type="region of interest" description="Disordered" evidence="4">
    <location>
        <begin position="1"/>
        <end position="39"/>
    </location>
</feature>
<keyword evidence="8" id="KW-1185">Reference proteome</keyword>
<reference evidence="7 8" key="1">
    <citation type="journal article" date="2008" name="Nature">
        <title>The Phaeodactylum genome reveals the evolutionary history of diatom genomes.</title>
        <authorList>
            <person name="Bowler C."/>
            <person name="Allen A.E."/>
            <person name="Badger J.H."/>
            <person name="Grimwood J."/>
            <person name="Jabbari K."/>
            <person name="Kuo A."/>
            <person name="Maheswari U."/>
            <person name="Martens C."/>
            <person name="Maumus F."/>
            <person name="Otillar R.P."/>
            <person name="Rayko E."/>
            <person name="Salamov A."/>
            <person name="Vandepoele K."/>
            <person name="Beszteri B."/>
            <person name="Gruber A."/>
            <person name="Heijde M."/>
            <person name="Katinka M."/>
            <person name="Mock T."/>
            <person name="Valentin K."/>
            <person name="Verret F."/>
            <person name="Berges J.A."/>
            <person name="Brownlee C."/>
            <person name="Cadoret J.P."/>
            <person name="Chiovitti A."/>
            <person name="Choi C.J."/>
            <person name="Coesel S."/>
            <person name="De Martino A."/>
            <person name="Detter J.C."/>
            <person name="Durkin C."/>
            <person name="Falciatore A."/>
            <person name="Fournet J."/>
            <person name="Haruta M."/>
            <person name="Huysman M.J."/>
            <person name="Jenkins B.D."/>
            <person name="Jiroutova K."/>
            <person name="Jorgensen R.E."/>
            <person name="Joubert Y."/>
            <person name="Kaplan A."/>
            <person name="Kroger N."/>
            <person name="Kroth P.G."/>
            <person name="La Roche J."/>
            <person name="Lindquist E."/>
            <person name="Lommer M."/>
            <person name="Martin-Jezequel V."/>
            <person name="Lopez P.J."/>
            <person name="Lucas S."/>
            <person name="Mangogna M."/>
            <person name="McGinnis K."/>
            <person name="Medlin L.K."/>
            <person name="Montsant A."/>
            <person name="Oudot-Le Secq M.P."/>
            <person name="Napoli C."/>
            <person name="Obornik M."/>
            <person name="Parker M.S."/>
            <person name="Petit J.L."/>
            <person name="Porcel B.M."/>
            <person name="Poulsen N."/>
            <person name="Robison M."/>
            <person name="Rychlewski L."/>
            <person name="Rynearson T.A."/>
            <person name="Schmutz J."/>
            <person name="Shapiro H."/>
            <person name="Siaut M."/>
            <person name="Stanley M."/>
            <person name="Sussman M.R."/>
            <person name="Taylor A.R."/>
            <person name="Vardi A."/>
            <person name="von Dassow P."/>
            <person name="Vyverman W."/>
            <person name="Willis A."/>
            <person name="Wyrwicz L.S."/>
            <person name="Rokhsar D.S."/>
            <person name="Weissenbach J."/>
            <person name="Armbrust E.V."/>
            <person name="Green B.R."/>
            <person name="Van de Peer Y."/>
            <person name="Grigoriev I.V."/>
        </authorList>
    </citation>
    <scope>NUCLEOTIDE SEQUENCE [LARGE SCALE GENOMIC DNA]</scope>
    <source>
        <strain evidence="7 8">CCAP 1055/1</strain>
    </source>
</reference>
<evidence type="ECO:0008006" key="9">
    <source>
        <dbReference type="Google" id="ProtNLM"/>
    </source>
</evidence>
<accession>B7G0E9</accession>
<organism evidence="7 8">
    <name type="scientific">Phaeodactylum tricornutum (strain CCAP 1055/1)</name>
    <dbReference type="NCBI Taxonomy" id="556484"/>
    <lineage>
        <taxon>Eukaryota</taxon>
        <taxon>Sar</taxon>
        <taxon>Stramenopiles</taxon>
        <taxon>Ochrophyta</taxon>
        <taxon>Bacillariophyta</taxon>
        <taxon>Bacillariophyceae</taxon>
        <taxon>Bacillariophycidae</taxon>
        <taxon>Naviculales</taxon>
        <taxon>Phaeodactylaceae</taxon>
        <taxon>Phaeodactylum</taxon>
    </lineage>
</organism>
<name>B7G0E9_PHATC</name>
<dbReference type="RefSeq" id="XP_002180669.1">
    <property type="nucleotide sequence ID" value="XM_002180633.1"/>
</dbReference>
<dbReference type="InParanoid" id="B7G0E9"/>
<dbReference type="PaxDb" id="2850-Phatr54536"/>
<dbReference type="eggNOG" id="KOG2566">
    <property type="taxonomic scope" value="Eukaryota"/>
</dbReference>
<dbReference type="GO" id="GO:0004348">
    <property type="term" value="F:glucosylceramidase activity"/>
    <property type="evidence" value="ECO:0007669"/>
    <property type="project" value="InterPro"/>
</dbReference>
<dbReference type="KEGG" id="pti:PHATRDRAFT_54536"/>
<dbReference type="Proteomes" id="UP000000759">
    <property type="component" value="Chromosome 9"/>
</dbReference>
<evidence type="ECO:0000259" key="5">
    <source>
        <dbReference type="Pfam" id="PF02055"/>
    </source>
</evidence>
<dbReference type="Gene3D" id="3.20.20.80">
    <property type="entry name" value="Glycosidases"/>
    <property type="match status" value="1"/>
</dbReference>
<evidence type="ECO:0000256" key="4">
    <source>
        <dbReference type="SAM" id="MobiDB-lite"/>
    </source>
</evidence>
<evidence type="ECO:0000256" key="1">
    <source>
        <dbReference type="ARBA" id="ARBA00005382"/>
    </source>
</evidence>
<dbReference type="InterPro" id="IPR033453">
    <property type="entry name" value="Glyco_hydro_30_TIM-barrel"/>
</dbReference>
<dbReference type="GO" id="GO:0006680">
    <property type="term" value="P:glucosylceramide catabolic process"/>
    <property type="evidence" value="ECO:0007669"/>
    <property type="project" value="TreeGrafter"/>
</dbReference>
<dbReference type="InterPro" id="IPR033452">
    <property type="entry name" value="GH30_C"/>
</dbReference>
<dbReference type="PANTHER" id="PTHR11069">
    <property type="entry name" value="GLUCOSYLCERAMIDASE"/>
    <property type="match status" value="1"/>
</dbReference>
<protein>
    <recommendedName>
        <fullName evidence="9">Glucosylceramidase</fullName>
    </recommendedName>
</protein>
<comment type="similarity">
    <text evidence="1">Belongs to the glycosyl hydrolase 30 family.</text>
</comment>
<dbReference type="STRING" id="556484.B7G0E9"/>
<dbReference type="SUPFAM" id="SSF51445">
    <property type="entry name" value="(Trans)glycosidases"/>
    <property type="match status" value="1"/>
</dbReference>
<dbReference type="Pfam" id="PF17189">
    <property type="entry name" value="Glyco_hydro_30C"/>
    <property type="match status" value="1"/>
</dbReference>
<keyword evidence="2" id="KW-0732">Signal</keyword>
<gene>
    <name evidence="7" type="ORF">PHATRDRAFT_54536</name>
</gene>
<evidence type="ECO:0000256" key="3">
    <source>
        <dbReference type="ARBA" id="ARBA00022801"/>
    </source>
</evidence>
<dbReference type="InterPro" id="IPR017853">
    <property type="entry name" value="GH"/>
</dbReference>
<keyword evidence="3" id="KW-0378">Hydrolase</keyword>
<dbReference type="HOGENOM" id="CLU_014379_0_1_1"/>
<sequence>MMNGRRGYTEIAAGETEPLRETSTSMISPSRTTDPSPRGRNLVCALVTVGVLLGTTLGWTRVPEDLDSSVPVGVPDSQDPTAASSTDRSIRYRPLCQFYDDTSTSVRMIQTSLKEPSRQWSDQPCFPASRHTTLFTNQRGRPPVLPLDAYGSPDAILRVNFSAVAFPTHQTPILGFGGAFTEASGRNYQRLSEQGKQAVMELLFGAQGLGYALGRVHINSCDFSVKSYTFDDVEDDFPLDHFDVGVHHDVEVGMVDMALRATSILRQGWPSEDAYEGNLRLYASPWSPPAWMKKPTWEDAKNATHAAKMTYSAEPTCLREGVGSQSRYAASWALYFSKFVTAYRDLGLPLWGVTVQNEPEFAAPWEACAYTPTTQHDFLTNHLGPQLERDHPDLKIFMFDHNKDHINIWGQKMLNASSNASRYVDGTAYHWYAGGMDRLLDGALGNANLHQFQEDMQTYGIQSNHILFNSEACHCPTTGYAGGDINIYWARAERYAHTILADLAAGSHGWVEWNLLLDSIGGPNHLGNLCESSLLAVPHRALNADPHTPPLPDFETDGPMGKVNIGDGRTREELNALGFPAKFLDVGVAVQPIYYYMGHISRYVRPGSVAVPGLVTANAQPGVRIFRPSGQVVVGGGENDLARHGMEITAWPCEGSTRQHFTWNADSKRHIQVQGHDWLGNPTKSCFARKSDPSLGTMSLTDCKPGQVGIYDIVPIAEKEGDQRFFQIVLTNHPKLDRPCLIIHQLGNDGGAYGPRGGAPVTLGSCSSKAARWKVDETTGEASSTFFSDDDGNENEVCMTTGWPFLQMGAFLTPNGEVPKTVVILNEAKESANFAIQDQDKVIVTASIPPRSIQTILLQ</sequence>
<evidence type="ECO:0000259" key="6">
    <source>
        <dbReference type="Pfam" id="PF17189"/>
    </source>
</evidence>
<dbReference type="OMA" id="VTNTPFC"/>
<evidence type="ECO:0000313" key="8">
    <source>
        <dbReference type="Proteomes" id="UP000000759"/>
    </source>
</evidence>
<dbReference type="Pfam" id="PF02055">
    <property type="entry name" value="Glyco_hydro_30"/>
    <property type="match status" value="1"/>
</dbReference>
<dbReference type="InterPro" id="IPR013780">
    <property type="entry name" value="Glyco_hydro_b"/>
</dbReference>
<dbReference type="PANTHER" id="PTHR11069:SF23">
    <property type="entry name" value="LYSOSOMAL ACID GLUCOSYLCERAMIDASE"/>
    <property type="match status" value="1"/>
</dbReference>
<dbReference type="OrthoDB" id="2160638at2759"/>
<dbReference type="PRINTS" id="PR00843">
    <property type="entry name" value="GLHYDRLASE30"/>
</dbReference>
<feature type="compositionally biased region" description="Polar residues" evidence="4">
    <location>
        <begin position="21"/>
        <end position="35"/>
    </location>
</feature>
<evidence type="ECO:0000313" key="7">
    <source>
        <dbReference type="EMBL" id="EEC48077.1"/>
    </source>
</evidence>
<feature type="domain" description="Glycosyl hydrolase family 30 TIM-barrel" evidence="5">
    <location>
        <begin position="173"/>
        <end position="539"/>
    </location>
</feature>